<dbReference type="Pfam" id="PF00326">
    <property type="entry name" value="Peptidase_S9"/>
    <property type="match status" value="1"/>
</dbReference>
<organism evidence="4 5">
    <name type="scientific">Streptosporangium jomthongense</name>
    <dbReference type="NCBI Taxonomy" id="1193683"/>
    <lineage>
        <taxon>Bacteria</taxon>
        <taxon>Bacillati</taxon>
        <taxon>Actinomycetota</taxon>
        <taxon>Actinomycetes</taxon>
        <taxon>Streptosporangiales</taxon>
        <taxon>Streptosporangiaceae</taxon>
        <taxon>Streptosporangium</taxon>
    </lineage>
</organism>
<evidence type="ECO:0000259" key="3">
    <source>
        <dbReference type="Pfam" id="PF00326"/>
    </source>
</evidence>
<evidence type="ECO:0000313" key="4">
    <source>
        <dbReference type="EMBL" id="MFC3979392.1"/>
    </source>
</evidence>
<dbReference type="RefSeq" id="WP_386188102.1">
    <property type="nucleotide sequence ID" value="NZ_JBHSBC010000003.1"/>
</dbReference>
<feature type="domain" description="Peptidase S9 prolyl oligopeptidase catalytic" evidence="3">
    <location>
        <begin position="395"/>
        <end position="585"/>
    </location>
</feature>
<dbReference type="InterPro" id="IPR001375">
    <property type="entry name" value="Peptidase_S9_cat"/>
</dbReference>
<protein>
    <submittedName>
        <fullName evidence="4">Alpha/beta hydrolase family protein</fullName>
        <ecNumber evidence="4">3.4.-.-</ecNumber>
    </submittedName>
</protein>
<evidence type="ECO:0000256" key="1">
    <source>
        <dbReference type="ARBA" id="ARBA00022801"/>
    </source>
</evidence>
<dbReference type="PANTHER" id="PTHR42776">
    <property type="entry name" value="SERINE PEPTIDASE S9 FAMILY MEMBER"/>
    <property type="match status" value="1"/>
</dbReference>
<dbReference type="EMBL" id="JBHSBC010000003">
    <property type="protein sequence ID" value="MFC3979392.1"/>
    <property type="molecule type" value="Genomic_DNA"/>
</dbReference>
<dbReference type="SUPFAM" id="SSF82171">
    <property type="entry name" value="DPP6 N-terminal domain-like"/>
    <property type="match status" value="1"/>
</dbReference>
<dbReference type="SUPFAM" id="SSF53474">
    <property type="entry name" value="alpha/beta-Hydrolases"/>
    <property type="match status" value="1"/>
</dbReference>
<reference evidence="5" key="1">
    <citation type="journal article" date="2019" name="Int. J. Syst. Evol. Microbiol.">
        <title>The Global Catalogue of Microorganisms (GCM) 10K type strain sequencing project: providing services to taxonomists for standard genome sequencing and annotation.</title>
        <authorList>
            <consortium name="The Broad Institute Genomics Platform"/>
            <consortium name="The Broad Institute Genome Sequencing Center for Infectious Disease"/>
            <person name="Wu L."/>
            <person name="Ma J."/>
        </authorList>
    </citation>
    <scope>NUCLEOTIDE SEQUENCE [LARGE SCALE GENOMIC DNA]</scope>
    <source>
        <strain evidence="5">TBRC 7912</strain>
    </source>
</reference>
<sequence>MKLGTADAGRTAAGLATGADRLPDVRRINFRFSGRGRYLACLADHGHGRLAPEMWDLTDTGRESRELRVRDEQTPMTVPMATDDGNLLLCHIGTEGVHRVLLAVPSRGGGRPEEHELGTVLGNGLGVVAGRGGGTAAVAFATGVEQSRVLRLSGRPEPPELVTVLPDLVGGGIWLDENGTRLAVRSMAGTGTAVLDLARGALEPLTGLSGDEHLLLAAPRTGALLTAARRDGAYRLGVRLLHDDRPTVFPDRLNAIEGSVTPLALSPDGRRLALAVTRRARSHLLLHDLVGDVTEESGLPGGTLFPLAHWGDTHLHLIHTTPDRPPGPITVSRRTHRIPSVPEPSRPRWAGARVHTYDGPAGAIEAVVYGEPATAAQVVIALHGGPEAAWQLGFDPLFQSLAAEGIAVVAPNQRGSTGYGAAHRDAIQGVWGGPDLDDVLHLGRALGAARGPLLERPALYGASYGAYLALLAAAARPELWARAAVVAPFLSGRELYEDGPPTVRTMLDRLGGREEIHDDLGPRDLLMLADRLRTPLLIVHGERDPIIPVSHSRRLRDRLLRSRHHGVGPAYLEIPGAGHDPLSESDGKVVRDGLVGFLRTGTPPSA</sequence>
<accession>A0ABV8ESQ2</accession>
<comment type="caution">
    <text evidence="4">The sequence shown here is derived from an EMBL/GenBank/DDBJ whole genome shotgun (WGS) entry which is preliminary data.</text>
</comment>
<proteinExistence type="predicted"/>
<dbReference type="InterPro" id="IPR029058">
    <property type="entry name" value="AB_hydrolase_fold"/>
</dbReference>
<name>A0ABV8ESQ2_9ACTN</name>
<evidence type="ECO:0000256" key="2">
    <source>
        <dbReference type="SAM" id="MobiDB-lite"/>
    </source>
</evidence>
<dbReference type="PANTHER" id="PTHR42776:SF27">
    <property type="entry name" value="DIPEPTIDYL PEPTIDASE FAMILY MEMBER 6"/>
    <property type="match status" value="1"/>
</dbReference>
<dbReference type="Gene3D" id="3.40.50.1820">
    <property type="entry name" value="alpha/beta hydrolase"/>
    <property type="match status" value="1"/>
</dbReference>
<dbReference type="EC" id="3.4.-.-" evidence="4"/>
<dbReference type="GO" id="GO:0016787">
    <property type="term" value="F:hydrolase activity"/>
    <property type="evidence" value="ECO:0007669"/>
    <property type="project" value="UniProtKB-KW"/>
</dbReference>
<gene>
    <name evidence="4" type="ORF">ACFOYY_04615</name>
</gene>
<evidence type="ECO:0000313" key="5">
    <source>
        <dbReference type="Proteomes" id="UP001595698"/>
    </source>
</evidence>
<keyword evidence="1 4" id="KW-0378">Hydrolase</keyword>
<keyword evidence="5" id="KW-1185">Reference proteome</keyword>
<dbReference type="Proteomes" id="UP001595698">
    <property type="component" value="Unassembled WGS sequence"/>
</dbReference>
<feature type="region of interest" description="Disordered" evidence="2">
    <location>
        <begin position="321"/>
        <end position="352"/>
    </location>
</feature>